<accession>A0A8J7HJ03</accession>
<proteinExistence type="predicted"/>
<gene>
    <name evidence="1" type="ORF">I8751_25755</name>
</gene>
<evidence type="ECO:0000313" key="1">
    <source>
        <dbReference type="EMBL" id="MBH8555688.1"/>
    </source>
</evidence>
<dbReference type="AlphaFoldDB" id="A0A8J7HJ03"/>
<reference evidence="1 2" key="1">
    <citation type="journal article" date="2021" name="Int. J. Syst. Evol. Microbiol.">
        <title>Amazonocrinis nigriterrae gen. nov., sp. nov., Atlanticothrix silvestris gen. nov., sp. nov. and Dendronalium phyllosphericum gen. nov., sp. nov., nostocacean cyanobacteria from Brazilian environments.</title>
        <authorList>
            <person name="Alvarenga D.O."/>
            <person name="Andreote A.P.D."/>
            <person name="Branco L.H.Z."/>
            <person name="Delbaje E."/>
            <person name="Cruz R.B."/>
            <person name="Varani A.M."/>
            <person name="Fiore M.F."/>
        </authorList>
    </citation>
    <scope>NUCLEOTIDE SEQUENCE [LARGE SCALE GENOMIC DNA]</scope>
    <source>
        <strain evidence="1 2">CENA357</strain>
    </source>
</reference>
<dbReference type="EMBL" id="JAECZB010000097">
    <property type="protein sequence ID" value="MBH8555688.1"/>
    <property type="molecule type" value="Genomic_DNA"/>
</dbReference>
<organism evidence="1 2">
    <name type="scientific">Atlanticothrix silvestris CENA357</name>
    <dbReference type="NCBI Taxonomy" id="1725252"/>
    <lineage>
        <taxon>Bacteria</taxon>
        <taxon>Bacillati</taxon>
        <taxon>Cyanobacteriota</taxon>
        <taxon>Cyanophyceae</taxon>
        <taxon>Nostocales</taxon>
        <taxon>Nodulariaceae</taxon>
        <taxon>Atlanticothrix</taxon>
        <taxon>Atlanticothrix silvestris</taxon>
    </lineage>
</organism>
<comment type="caution">
    <text evidence="1">The sequence shown here is derived from an EMBL/GenBank/DDBJ whole genome shotgun (WGS) entry which is preliminary data.</text>
</comment>
<sequence>MTIVAVAEIKKFRCEYSNYPGVLDVLNVLESCGGNLEAAITKLADRCGQDSTLVLNLVDEQYQKIVCDNEFLRMALPSTLGLIANYLTKSHLPEPLSEELAIIVGICTELGLRDYCKRKQI</sequence>
<dbReference type="RefSeq" id="WP_214441898.1">
    <property type="nucleotide sequence ID" value="NZ_JAECZB010000097.1"/>
</dbReference>
<dbReference type="Proteomes" id="UP000599391">
    <property type="component" value="Unassembled WGS sequence"/>
</dbReference>
<name>A0A8J7HJ03_9CYAN</name>
<evidence type="ECO:0000313" key="2">
    <source>
        <dbReference type="Proteomes" id="UP000599391"/>
    </source>
</evidence>
<keyword evidence="2" id="KW-1185">Reference proteome</keyword>
<protein>
    <submittedName>
        <fullName evidence="1">Uncharacterized protein</fullName>
    </submittedName>
</protein>